<feature type="coiled-coil region" evidence="1">
    <location>
        <begin position="170"/>
        <end position="204"/>
    </location>
</feature>
<dbReference type="OrthoDB" id="6434224at2759"/>
<keyword evidence="3" id="KW-1185">Reference proteome</keyword>
<protein>
    <submittedName>
        <fullName evidence="2">Uncharacterized protein</fullName>
    </submittedName>
</protein>
<reference evidence="2 3" key="1">
    <citation type="journal article" date="2019" name="Sci. Rep.">
        <title>Orb-weaving spider Araneus ventricosus genome elucidates the spidroin gene catalogue.</title>
        <authorList>
            <person name="Kono N."/>
            <person name="Nakamura H."/>
            <person name="Ohtoshi R."/>
            <person name="Moran D.A.P."/>
            <person name="Shinohara A."/>
            <person name="Yoshida Y."/>
            <person name="Fujiwara M."/>
            <person name="Mori M."/>
            <person name="Tomita M."/>
            <person name="Arakawa K."/>
        </authorList>
    </citation>
    <scope>NUCLEOTIDE SEQUENCE [LARGE SCALE GENOMIC DNA]</scope>
</reference>
<dbReference type="Proteomes" id="UP000499080">
    <property type="component" value="Unassembled WGS sequence"/>
</dbReference>
<evidence type="ECO:0000313" key="2">
    <source>
        <dbReference type="EMBL" id="GBN28994.1"/>
    </source>
</evidence>
<proteinExistence type="predicted"/>
<dbReference type="AlphaFoldDB" id="A0A4Y2MRR3"/>
<sequence>MTSQDEILKNPSLLSTIPNLNGNNAGECFPVLEETAVLGQWSKPQLIAIGELKLEGRARWKAKGHETSLLGFRAWPIKISMAVMANGMSEELREKMSLSQFTAGLKPTARAQILIGNPAEFQEEVEVAYRIEKAQNMLTPNINVESSLTGSETNIERLIKSSTENYTKTIDWLSKLLEKINGRLVRLENEKESKKLRVEILNRRLL</sequence>
<organism evidence="2 3">
    <name type="scientific">Araneus ventricosus</name>
    <name type="common">Orbweaver spider</name>
    <name type="synonym">Epeira ventricosa</name>
    <dbReference type="NCBI Taxonomy" id="182803"/>
    <lineage>
        <taxon>Eukaryota</taxon>
        <taxon>Metazoa</taxon>
        <taxon>Ecdysozoa</taxon>
        <taxon>Arthropoda</taxon>
        <taxon>Chelicerata</taxon>
        <taxon>Arachnida</taxon>
        <taxon>Araneae</taxon>
        <taxon>Araneomorphae</taxon>
        <taxon>Entelegynae</taxon>
        <taxon>Araneoidea</taxon>
        <taxon>Araneidae</taxon>
        <taxon>Araneus</taxon>
    </lineage>
</organism>
<name>A0A4Y2MRR3_ARAVE</name>
<accession>A0A4Y2MRR3</accession>
<comment type="caution">
    <text evidence="2">The sequence shown here is derived from an EMBL/GenBank/DDBJ whole genome shotgun (WGS) entry which is preliminary data.</text>
</comment>
<evidence type="ECO:0000313" key="3">
    <source>
        <dbReference type="Proteomes" id="UP000499080"/>
    </source>
</evidence>
<dbReference type="EMBL" id="BGPR01124203">
    <property type="protein sequence ID" value="GBN28994.1"/>
    <property type="molecule type" value="Genomic_DNA"/>
</dbReference>
<gene>
    <name evidence="2" type="ORF">AVEN_131484_1</name>
</gene>
<evidence type="ECO:0000256" key="1">
    <source>
        <dbReference type="SAM" id="Coils"/>
    </source>
</evidence>
<keyword evidence="1" id="KW-0175">Coiled coil</keyword>